<name>A0A0T7FJ72_NEOGA</name>
<evidence type="ECO:0000256" key="9">
    <source>
        <dbReference type="SAM" id="Coils"/>
    </source>
</evidence>
<dbReference type="EMBL" id="CCRH01000006">
    <property type="protein sequence ID" value="CDZ35067.1"/>
    <property type="molecule type" value="Genomic_DNA"/>
</dbReference>
<dbReference type="CDD" id="cd00156">
    <property type="entry name" value="REC"/>
    <property type="match status" value="1"/>
</dbReference>
<dbReference type="PROSITE" id="PS50109">
    <property type="entry name" value="HIS_KIN"/>
    <property type="match status" value="1"/>
</dbReference>
<keyword evidence="9" id="KW-0175">Coiled coil</keyword>
<dbReference type="SUPFAM" id="SSF52172">
    <property type="entry name" value="CheY-like"/>
    <property type="match status" value="1"/>
</dbReference>
<dbReference type="GO" id="GO:0005524">
    <property type="term" value="F:ATP binding"/>
    <property type="evidence" value="ECO:0007669"/>
    <property type="project" value="UniProtKB-KW"/>
</dbReference>
<evidence type="ECO:0000256" key="2">
    <source>
        <dbReference type="ARBA" id="ARBA00012438"/>
    </source>
</evidence>
<feature type="modified residue" description="4-aspartylphosphate" evidence="8">
    <location>
        <position position="53"/>
    </location>
</feature>
<keyword evidence="4" id="KW-0808">Transferase</keyword>
<evidence type="ECO:0000256" key="5">
    <source>
        <dbReference type="ARBA" id="ARBA00022741"/>
    </source>
</evidence>
<dbReference type="SMART" id="SM00911">
    <property type="entry name" value="HWE_HK"/>
    <property type="match status" value="1"/>
</dbReference>
<reference evidence="12 13" key="1">
    <citation type="submission" date="2014-08" db="EMBL/GenBank/DDBJ databases">
        <authorList>
            <person name="Chen Y.-H."/>
        </authorList>
    </citation>
    <scope>NUCLEOTIDE SEQUENCE [LARGE SCALE GENOMIC DNA]</scope>
</reference>
<feature type="domain" description="Histidine kinase" evidence="10">
    <location>
        <begin position="150"/>
        <end position="343"/>
    </location>
</feature>
<dbReference type="InterPro" id="IPR005467">
    <property type="entry name" value="His_kinase_dom"/>
</dbReference>
<keyword evidence="3 8" id="KW-0597">Phosphoprotein</keyword>
<dbReference type="InterPro" id="IPR011102">
    <property type="entry name" value="Sig_transdc_His_kinase_HWE"/>
</dbReference>
<dbReference type="SMART" id="SM00448">
    <property type="entry name" value="REC"/>
    <property type="match status" value="1"/>
</dbReference>
<evidence type="ECO:0000256" key="4">
    <source>
        <dbReference type="ARBA" id="ARBA00022679"/>
    </source>
</evidence>
<feature type="domain" description="Response regulatory" evidence="11">
    <location>
        <begin position="4"/>
        <end position="118"/>
    </location>
</feature>
<gene>
    <name evidence="12" type="ORF">NGAL_HAMBI1145_26700</name>
</gene>
<dbReference type="AlphaFoldDB" id="A0A0T7FJ72"/>
<dbReference type="EC" id="2.7.13.3" evidence="2"/>
<dbReference type="PANTHER" id="PTHR41523">
    <property type="entry name" value="TWO-COMPONENT SYSTEM SENSOR PROTEIN"/>
    <property type="match status" value="1"/>
</dbReference>
<evidence type="ECO:0000256" key="6">
    <source>
        <dbReference type="ARBA" id="ARBA00022777"/>
    </source>
</evidence>
<proteinExistence type="predicted"/>
<protein>
    <recommendedName>
        <fullName evidence="2">histidine kinase</fullName>
        <ecNumber evidence="2">2.7.13.3</ecNumber>
    </recommendedName>
</protein>
<accession>A0A0T7FJ72</accession>
<dbReference type="InterPro" id="IPR001789">
    <property type="entry name" value="Sig_transdc_resp-reg_receiver"/>
</dbReference>
<dbReference type="Pfam" id="PF07568">
    <property type="entry name" value="HisKA_2"/>
    <property type="match status" value="1"/>
</dbReference>
<evidence type="ECO:0000256" key="7">
    <source>
        <dbReference type="ARBA" id="ARBA00022840"/>
    </source>
</evidence>
<dbReference type="Gene3D" id="3.30.450.20">
    <property type="entry name" value="PAS domain"/>
    <property type="match status" value="1"/>
</dbReference>
<evidence type="ECO:0000256" key="8">
    <source>
        <dbReference type="PROSITE-ProRule" id="PRU00169"/>
    </source>
</evidence>
<dbReference type="Pfam" id="PF00072">
    <property type="entry name" value="Response_reg"/>
    <property type="match status" value="1"/>
</dbReference>
<dbReference type="RefSeq" id="WP_046666795.1">
    <property type="nucleotide sequence ID" value="NZ_CCRH01000006.1"/>
</dbReference>
<feature type="coiled-coil region" evidence="9">
    <location>
        <begin position="123"/>
        <end position="150"/>
    </location>
</feature>
<evidence type="ECO:0000256" key="1">
    <source>
        <dbReference type="ARBA" id="ARBA00000085"/>
    </source>
</evidence>
<keyword evidence="5" id="KW-0547">Nucleotide-binding</keyword>
<organism evidence="12 13">
    <name type="scientific">Neorhizobium galegae bv. officinalis</name>
    <dbReference type="NCBI Taxonomy" id="323656"/>
    <lineage>
        <taxon>Bacteria</taxon>
        <taxon>Pseudomonadati</taxon>
        <taxon>Pseudomonadota</taxon>
        <taxon>Alphaproteobacteria</taxon>
        <taxon>Hyphomicrobiales</taxon>
        <taxon>Rhizobiaceae</taxon>
        <taxon>Rhizobium/Agrobacterium group</taxon>
        <taxon>Neorhizobium</taxon>
    </lineage>
</organism>
<comment type="catalytic activity">
    <reaction evidence="1">
        <text>ATP + protein L-histidine = ADP + protein N-phospho-L-histidine.</text>
        <dbReference type="EC" id="2.7.13.3"/>
    </reaction>
</comment>
<dbReference type="Proteomes" id="UP000046176">
    <property type="component" value="Unassembled WGS sequence"/>
</dbReference>
<dbReference type="GO" id="GO:0004673">
    <property type="term" value="F:protein histidine kinase activity"/>
    <property type="evidence" value="ECO:0007669"/>
    <property type="project" value="UniProtKB-EC"/>
</dbReference>
<evidence type="ECO:0000259" key="10">
    <source>
        <dbReference type="PROSITE" id="PS50109"/>
    </source>
</evidence>
<dbReference type="InterPro" id="IPR011006">
    <property type="entry name" value="CheY-like_superfamily"/>
</dbReference>
<keyword evidence="7" id="KW-0067">ATP-binding</keyword>
<dbReference type="InterPro" id="IPR011495">
    <property type="entry name" value="Sig_transdc_His_kin_sub2_dim/P"/>
</dbReference>
<dbReference type="InterPro" id="IPR003594">
    <property type="entry name" value="HATPase_dom"/>
</dbReference>
<dbReference type="Gene3D" id="3.40.50.2300">
    <property type="match status" value="1"/>
</dbReference>
<dbReference type="Pfam" id="PF02518">
    <property type="entry name" value="HATPase_c"/>
    <property type="match status" value="1"/>
</dbReference>
<dbReference type="OrthoDB" id="489241at2"/>
<dbReference type="InterPro" id="IPR036890">
    <property type="entry name" value="HATPase_C_sf"/>
</dbReference>
<evidence type="ECO:0000313" key="12">
    <source>
        <dbReference type="EMBL" id="CDZ35067.1"/>
    </source>
</evidence>
<dbReference type="PROSITE" id="PS50110">
    <property type="entry name" value="RESPONSE_REGULATORY"/>
    <property type="match status" value="1"/>
</dbReference>
<dbReference type="Gene3D" id="3.30.565.10">
    <property type="entry name" value="Histidine kinase-like ATPase, C-terminal domain"/>
    <property type="match status" value="1"/>
</dbReference>
<dbReference type="GO" id="GO:0000160">
    <property type="term" value="P:phosphorelay signal transduction system"/>
    <property type="evidence" value="ECO:0007669"/>
    <property type="project" value="InterPro"/>
</dbReference>
<keyword evidence="6 12" id="KW-0418">Kinase</keyword>
<evidence type="ECO:0000256" key="3">
    <source>
        <dbReference type="ARBA" id="ARBA00022553"/>
    </source>
</evidence>
<sequence>MPQTILYVDDDLALARLAERHFARAGYEVVHAVNAASAMEAVEKGGIDAIVLDHYLRTETGLDILHKLKDQGSAIPVIYVTGSSDATIAIDALKSGASDYVIKTVGEEFWPLMESAIAQGIANAELRRAQEKAEQEIRLGKERAEVLLAEVNHRVANSLALVAALIRLQVSSSKSDDVKAALSETQARISAIAGMHRSLYTSDDVRHVEMDKYLGTLVREVQGSVNDDQGPSIRLDAEPLSLTSDRAVSVGMIVTELLTNALKYAYPAGTEGEVRVLLKRQDEGSALLAVEDDGIGWREGDTPKGTGLGSRIVKSMAATLGSTIHYVPSSSGTRAELTVSLQQAGLQ</sequence>
<evidence type="ECO:0000313" key="13">
    <source>
        <dbReference type="Proteomes" id="UP000046176"/>
    </source>
</evidence>
<evidence type="ECO:0000259" key="11">
    <source>
        <dbReference type="PROSITE" id="PS50110"/>
    </source>
</evidence>
<dbReference type="PANTHER" id="PTHR41523:SF8">
    <property type="entry name" value="ETHYLENE RESPONSE SENSOR PROTEIN"/>
    <property type="match status" value="1"/>
</dbReference>
<dbReference type="SMART" id="SM00387">
    <property type="entry name" value="HATPase_c"/>
    <property type="match status" value="1"/>
</dbReference>
<dbReference type="SUPFAM" id="SSF55874">
    <property type="entry name" value="ATPase domain of HSP90 chaperone/DNA topoisomerase II/histidine kinase"/>
    <property type="match status" value="1"/>
</dbReference>